<accession>A0ACC2T7E8</accession>
<comment type="caution">
    <text evidence="1">The sequence shown here is derived from an EMBL/GenBank/DDBJ whole genome shotgun (WGS) entry which is preliminary data.</text>
</comment>
<keyword evidence="1" id="KW-0645">Protease</keyword>
<keyword evidence="1" id="KW-0378">Hydrolase</keyword>
<keyword evidence="2" id="KW-1185">Reference proteome</keyword>
<organism evidence="1 2">
    <name type="scientific">Entomophthora muscae</name>
    <dbReference type="NCBI Taxonomy" id="34485"/>
    <lineage>
        <taxon>Eukaryota</taxon>
        <taxon>Fungi</taxon>
        <taxon>Fungi incertae sedis</taxon>
        <taxon>Zoopagomycota</taxon>
        <taxon>Entomophthoromycotina</taxon>
        <taxon>Entomophthoromycetes</taxon>
        <taxon>Entomophthorales</taxon>
        <taxon>Entomophthoraceae</taxon>
        <taxon>Entomophthora</taxon>
    </lineage>
</organism>
<evidence type="ECO:0000313" key="2">
    <source>
        <dbReference type="Proteomes" id="UP001165960"/>
    </source>
</evidence>
<name>A0ACC2T7E8_9FUNG</name>
<sequence length="478" mass="52715">MWNLAVLLAGVAVAKSPLATMDLKMSEAFENKPSTESSQRANWRPLANSIDEAPGLLPEMLFPQLITHGEEETTFDQRYYSSDQFYEKGGPAILYLGGESALSHKVMGTGEAHRLAKTLNASLFALEHRYYGKSQPFPDWTLPNLRYLSSGLALKDTARFIKSMGKPSQKWIVVGGSYAGSLAAWMRGEYPNLVHAAIASSAPVIATDDFSSYDTMVAKALGPTCSSSARRVSQIIDTAIDNGDRSVIDSIKDQFGCSDVADDIQFVSVLADSLATAVQYHRPGGKFNIDTVCRGIPSDDDNALLMHMANITRLYLATQNNTCSEATLVDELNETTISPKKATRQWTYQTCTEFGFWQFAPQVDSIRSQKMTQQWIYEMSCSPMFFGTLLGPPNTQISNFRHGSKLPASRIIYTNGGLDPWSQLSLLAPEPNSDTMHIMIEHASHTQDLSAATNSDHLDLKLAREMLASTLIQWLKPN</sequence>
<reference evidence="1" key="1">
    <citation type="submission" date="2022-04" db="EMBL/GenBank/DDBJ databases">
        <title>Genome of the entomopathogenic fungus Entomophthora muscae.</title>
        <authorList>
            <person name="Elya C."/>
            <person name="Lovett B.R."/>
            <person name="Lee E."/>
            <person name="Macias A.M."/>
            <person name="Hajek A.E."/>
            <person name="De Bivort B.L."/>
            <person name="Kasson M.T."/>
            <person name="De Fine Licht H.H."/>
            <person name="Stajich J.E."/>
        </authorList>
    </citation>
    <scope>NUCLEOTIDE SEQUENCE</scope>
    <source>
        <strain evidence="1">Berkeley</strain>
    </source>
</reference>
<protein>
    <submittedName>
        <fullName evidence="1">Thymus-specific serine protease</fullName>
    </submittedName>
</protein>
<dbReference type="Proteomes" id="UP001165960">
    <property type="component" value="Unassembled WGS sequence"/>
</dbReference>
<dbReference type="EMBL" id="QTSX02003572">
    <property type="protein sequence ID" value="KAJ9070507.1"/>
    <property type="molecule type" value="Genomic_DNA"/>
</dbReference>
<proteinExistence type="predicted"/>
<gene>
    <name evidence="1" type="primary">prss16_1</name>
    <name evidence="1" type="ORF">DSO57_1007435</name>
</gene>
<evidence type="ECO:0000313" key="1">
    <source>
        <dbReference type="EMBL" id="KAJ9070507.1"/>
    </source>
</evidence>